<reference evidence="1" key="3">
    <citation type="submission" date="1997-07" db="EMBL/GenBank/DDBJ databases">
        <authorList>
            <person name="Parkhill J."/>
            <person name="Barrell B.G."/>
            <person name="Rajandream M.A."/>
        </authorList>
    </citation>
    <scope>NUCLEOTIDE SEQUENCE</scope>
</reference>
<proteinExistence type="predicted"/>
<evidence type="ECO:0000313" key="1">
    <source>
        <dbReference type="EMBL" id="CAB10651.1"/>
    </source>
</evidence>
<dbReference type="Gene3D" id="3.30.470.20">
    <property type="entry name" value="ATP-grasp fold, B domain"/>
    <property type="match status" value="1"/>
</dbReference>
<dbReference type="AlphaFoldDB" id="O33032"/>
<dbReference type="EMBL" id="Z97369">
    <property type="protein sequence ID" value="CAB10651.1"/>
    <property type="molecule type" value="Genomic_DNA"/>
</dbReference>
<accession>O33032</accession>
<reference evidence="1" key="1">
    <citation type="journal article" date="1993" name="Mol. Microbiol.">
        <title>Use of an ordered cosmid library to deduce the genomic organization of Mycobacterium leprae.</title>
        <authorList>
            <person name="Eiglmeier K."/>
            <person name="Honore N."/>
            <person name="Woods S.A."/>
            <person name="Caudron B."/>
            <person name="Cole S.T."/>
        </authorList>
    </citation>
    <scope>NUCLEOTIDE SEQUENCE</scope>
</reference>
<sequence length="113" mass="12098">MDYGRHRMSPVTSCKPHFDRFSVGFNAASYLVAILSESNSMADCIRVPTAQVLGALLTVPGISAFHAEIFYTPDDRLVLCEIACCATGPAVVVDIHEEVSGVDLHGASLLCEV</sequence>
<name>O33032_MYCLR</name>
<reference evidence="1" key="2">
    <citation type="submission" date="1997-07" db="EMBL/GenBank/DDBJ databases">
        <authorList>
            <person name="Seeger K.J."/>
            <person name="Harris D."/>
        </authorList>
    </citation>
    <scope>NUCLEOTIDE SEQUENCE</scope>
</reference>
<gene>
    <name evidence="1" type="primary">MLCB250.57</name>
</gene>
<organism evidence="1">
    <name type="scientific">Mycobacterium leprae</name>
    <dbReference type="NCBI Taxonomy" id="1769"/>
    <lineage>
        <taxon>Bacteria</taxon>
        <taxon>Bacillati</taxon>
        <taxon>Actinomycetota</taxon>
        <taxon>Actinomycetes</taxon>
        <taxon>Mycobacteriales</taxon>
        <taxon>Mycobacteriaceae</taxon>
        <taxon>Mycobacterium</taxon>
    </lineage>
</organism>
<protein>
    <submittedName>
        <fullName evidence="1">Uncharacterized protein</fullName>
    </submittedName>
</protein>